<feature type="domain" description="Signal transduction histidine kinase subgroup 3 dimerisation and phosphoacceptor" evidence="6">
    <location>
        <begin position="202"/>
        <end position="267"/>
    </location>
</feature>
<feature type="region of interest" description="Disordered" evidence="4">
    <location>
        <begin position="1"/>
        <end position="26"/>
    </location>
</feature>
<evidence type="ECO:0000256" key="5">
    <source>
        <dbReference type="SAM" id="Phobius"/>
    </source>
</evidence>
<dbReference type="Gene3D" id="1.20.5.1930">
    <property type="match status" value="1"/>
</dbReference>
<reference evidence="7 8" key="1">
    <citation type="submission" date="2019-01" db="EMBL/GenBank/DDBJ databases">
        <title>Genome sequences of Streptomyces and Rhizobium isolates collected from root and soil.</title>
        <authorList>
            <person name="Chhettri S."/>
            <person name="Sevigny J.L."/>
            <person name="Sen A."/>
            <person name="Ennis N."/>
            <person name="Tisa L."/>
        </authorList>
    </citation>
    <scope>NUCLEOTIDE SEQUENCE [LARGE SCALE GENOMIC DNA]</scope>
    <source>
        <strain evidence="7 8">San01</strain>
    </source>
</reference>
<keyword evidence="1" id="KW-0808">Transferase</keyword>
<dbReference type="InterPro" id="IPR050482">
    <property type="entry name" value="Sensor_HK_TwoCompSys"/>
</dbReference>
<feature type="transmembrane region" description="Helical" evidence="5">
    <location>
        <begin position="94"/>
        <end position="113"/>
    </location>
</feature>
<dbReference type="Pfam" id="PF07730">
    <property type="entry name" value="HisKA_3"/>
    <property type="match status" value="1"/>
</dbReference>
<evidence type="ECO:0000256" key="4">
    <source>
        <dbReference type="SAM" id="MobiDB-lite"/>
    </source>
</evidence>
<evidence type="ECO:0000256" key="1">
    <source>
        <dbReference type="ARBA" id="ARBA00022679"/>
    </source>
</evidence>
<keyword evidence="5" id="KW-1133">Transmembrane helix</keyword>
<dbReference type="AlphaFoldDB" id="A0A437P159"/>
<dbReference type="Proteomes" id="UP000283128">
    <property type="component" value="Unassembled WGS sequence"/>
</dbReference>
<keyword evidence="5" id="KW-0472">Membrane</keyword>
<evidence type="ECO:0000313" key="7">
    <source>
        <dbReference type="EMBL" id="RVU16041.1"/>
    </source>
</evidence>
<dbReference type="InterPro" id="IPR036890">
    <property type="entry name" value="HATPase_C_sf"/>
</dbReference>
<name>A0A437P159_9ACTN</name>
<accession>A0A437P159</accession>
<evidence type="ECO:0000256" key="3">
    <source>
        <dbReference type="ARBA" id="ARBA00023012"/>
    </source>
</evidence>
<keyword evidence="2 7" id="KW-0418">Kinase</keyword>
<dbReference type="OrthoDB" id="5241784at2"/>
<evidence type="ECO:0000259" key="6">
    <source>
        <dbReference type="Pfam" id="PF07730"/>
    </source>
</evidence>
<dbReference type="InterPro" id="IPR011712">
    <property type="entry name" value="Sig_transdc_His_kin_sub3_dim/P"/>
</dbReference>
<evidence type="ECO:0000313" key="8">
    <source>
        <dbReference type="Proteomes" id="UP000283128"/>
    </source>
</evidence>
<dbReference type="GO" id="GO:0000155">
    <property type="term" value="F:phosphorelay sensor kinase activity"/>
    <property type="evidence" value="ECO:0007669"/>
    <property type="project" value="InterPro"/>
</dbReference>
<organism evidence="7 8">
    <name type="scientific">Streptomyces antnestii</name>
    <dbReference type="NCBI Taxonomy" id="2494256"/>
    <lineage>
        <taxon>Bacteria</taxon>
        <taxon>Bacillati</taxon>
        <taxon>Actinomycetota</taxon>
        <taxon>Actinomycetes</taxon>
        <taxon>Kitasatosporales</taxon>
        <taxon>Streptomycetaceae</taxon>
        <taxon>Streptomyces</taxon>
    </lineage>
</organism>
<sequence length="416" mass="45473">MPSATTDPREEAAMPTRDVVPFTPRSQAPAPRLAHAIIVAALVCYATMTVLNVVRTRPGPGELVLCVALVLALFGTQLAVSSPQARRWPTRRKALVLLLQAVLTFGPLVWFSINWGSMEGPLAASLLLTLPARFAWPSYGLLIAFIPVYNVLAGAPVDLVLYFTIASTLTGLVIYGLTRLTDLVSEVHENREELARMAVQQERLRFARDLHDLLGYSLSAITLKGELIQRLITTRPDKARQETLAVLQVARQALADVRLVSSGYRNMSLVEEAESTGTVLSAADIRAEVEVECGRLHPVVDTVLATALREGVTNILRHSQVRVCTIKAEVEEETVRLGLTNDHPHEQRELASARSGGTGLDNLRCRFAAIGGGLSAGLREDGRFHLEVWAPLRPTGHDENELLVFEPTRPERTAVA</sequence>
<feature type="transmembrane region" description="Helical" evidence="5">
    <location>
        <begin position="159"/>
        <end position="177"/>
    </location>
</feature>
<feature type="transmembrane region" description="Helical" evidence="5">
    <location>
        <begin position="33"/>
        <end position="54"/>
    </location>
</feature>
<keyword evidence="8" id="KW-1185">Reference proteome</keyword>
<feature type="transmembrane region" description="Helical" evidence="5">
    <location>
        <begin position="133"/>
        <end position="152"/>
    </location>
</feature>
<protein>
    <submittedName>
        <fullName evidence="7">Histidine kinase</fullName>
    </submittedName>
</protein>
<comment type="caution">
    <text evidence="7">The sequence shown here is derived from an EMBL/GenBank/DDBJ whole genome shotgun (WGS) entry which is preliminary data.</text>
</comment>
<keyword evidence="3" id="KW-0902">Two-component regulatory system</keyword>
<dbReference type="Gene3D" id="3.30.565.10">
    <property type="entry name" value="Histidine kinase-like ATPase, C-terminal domain"/>
    <property type="match status" value="1"/>
</dbReference>
<proteinExistence type="predicted"/>
<dbReference type="GO" id="GO:0046983">
    <property type="term" value="F:protein dimerization activity"/>
    <property type="evidence" value="ECO:0007669"/>
    <property type="project" value="InterPro"/>
</dbReference>
<dbReference type="GO" id="GO:0016020">
    <property type="term" value="C:membrane"/>
    <property type="evidence" value="ECO:0007669"/>
    <property type="project" value="InterPro"/>
</dbReference>
<gene>
    <name evidence="7" type="ORF">EOT10_37275</name>
</gene>
<feature type="transmembrane region" description="Helical" evidence="5">
    <location>
        <begin position="60"/>
        <end position="82"/>
    </location>
</feature>
<keyword evidence="5" id="KW-0812">Transmembrane</keyword>
<dbReference type="PANTHER" id="PTHR24421">
    <property type="entry name" value="NITRATE/NITRITE SENSOR PROTEIN NARX-RELATED"/>
    <property type="match status" value="1"/>
</dbReference>
<evidence type="ECO:0000256" key="2">
    <source>
        <dbReference type="ARBA" id="ARBA00022777"/>
    </source>
</evidence>
<dbReference type="EMBL" id="RZYA01000029">
    <property type="protein sequence ID" value="RVU16041.1"/>
    <property type="molecule type" value="Genomic_DNA"/>
</dbReference>
<dbReference type="PANTHER" id="PTHR24421:SF63">
    <property type="entry name" value="SENSOR HISTIDINE KINASE DESK"/>
    <property type="match status" value="1"/>
</dbReference>